<evidence type="ECO:0000256" key="7">
    <source>
        <dbReference type="ARBA" id="ARBA00022777"/>
    </source>
</evidence>
<keyword evidence="8" id="KW-0067">ATP-binding</keyword>
<feature type="domain" description="Pyruvate kinase barrel" evidence="14">
    <location>
        <begin position="4"/>
        <end position="322"/>
    </location>
</feature>
<evidence type="ECO:0000256" key="10">
    <source>
        <dbReference type="ARBA" id="ARBA00023152"/>
    </source>
</evidence>
<dbReference type="EC" id="2.7.1.40" evidence="3 12"/>
<evidence type="ECO:0000256" key="13">
    <source>
        <dbReference type="RuleBase" id="RU000504"/>
    </source>
</evidence>
<dbReference type="AlphaFoldDB" id="A0A2W5M8N9"/>
<dbReference type="InterPro" id="IPR011037">
    <property type="entry name" value="Pyrv_Knase-like_insert_dom_sf"/>
</dbReference>
<accession>A0A2W5M8N9</accession>
<dbReference type="InterPro" id="IPR036918">
    <property type="entry name" value="Pyrv_Knase_C_sf"/>
</dbReference>
<comment type="catalytic activity">
    <reaction evidence="13">
        <text>pyruvate + ATP = phosphoenolpyruvate + ADP + H(+)</text>
        <dbReference type="Rhea" id="RHEA:18157"/>
        <dbReference type="ChEBI" id="CHEBI:15361"/>
        <dbReference type="ChEBI" id="CHEBI:15378"/>
        <dbReference type="ChEBI" id="CHEBI:30616"/>
        <dbReference type="ChEBI" id="CHEBI:58702"/>
        <dbReference type="ChEBI" id="CHEBI:456216"/>
        <dbReference type="EC" id="2.7.1.40"/>
    </reaction>
</comment>
<proteinExistence type="inferred from homology"/>
<keyword evidence="9 13" id="KW-0460">Magnesium</keyword>
<comment type="similarity">
    <text evidence="2 13">Belongs to the pyruvate kinase family.</text>
</comment>
<dbReference type="InterPro" id="IPR001697">
    <property type="entry name" value="Pyr_Knase"/>
</dbReference>
<evidence type="ECO:0000256" key="1">
    <source>
        <dbReference type="ARBA" id="ARBA00004997"/>
    </source>
</evidence>
<dbReference type="InterPro" id="IPR015795">
    <property type="entry name" value="Pyrv_Knase_C"/>
</dbReference>
<dbReference type="FunFam" id="2.40.33.10:FF:000001">
    <property type="entry name" value="Pyruvate kinase"/>
    <property type="match status" value="1"/>
</dbReference>
<keyword evidence="11 16" id="KW-0670">Pyruvate</keyword>
<keyword evidence="10 13" id="KW-0324">Glycolysis</keyword>
<evidence type="ECO:0000313" key="17">
    <source>
        <dbReference type="Proteomes" id="UP000249577"/>
    </source>
</evidence>
<reference evidence="16 17" key="1">
    <citation type="submission" date="2017-08" db="EMBL/GenBank/DDBJ databases">
        <title>Infants hospitalized years apart are colonized by the same room-sourced microbial strains.</title>
        <authorList>
            <person name="Brooks B."/>
            <person name="Olm M.R."/>
            <person name="Firek B.A."/>
            <person name="Baker R."/>
            <person name="Thomas B.C."/>
            <person name="Morowitz M.J."/>
            <person name="Banfield J.F."/>
        </authorList>
    </citation>
    <scope>NUCLEOTIDE SEQUENCE [LARGE SCALE GENOMIC DNA]</scope>
    <source>
        <strain evidence="16">S2_005_003_R2_43</strain>
    </source>
</reference>
<keyword evidence="5" id="KW-0479">Metal-binding</keyword>
<evidence type="ECO:0000259" key="14">
    <source>
        <dbReference type="Pfam" id="PF00224"/>
    </source>
</evidence>
<evidence type="ECO:0000256" key="5">
    <source>
        <dbReference type="ARBA" id="ARBA00022723"/>
    </source>
</evidence>
<dbReference type="SUPFAM" id="SSF51621">
    <property type="entry name" value="Phosphoenolpyruvate/pyruvate domain"/>
    <property type="match status" value="1"/>
</dbReference>
<evidence type="ECO:0000313" key="16">
    <source>
        <dbReference type="EMBL" id="PZQ16157.1"/>
    </source>
</evidence>
<dbReference type="GO" id="GO:0030955">
    <property type="term" value="F:potassium ion binding"/>
    <property type="evidence" value="ECO:0007669"/>
    <property type="project" value="UniProtKB-UniRule"/>
</dbReference>
<dbReference type="SUPFAM" id="SSF52935">
    <property type="entry name" value="PK C-terminal domain-like"/>
    <property type="match status" value="1"/>
</dbReference>
<evidence type="ECO:0000256" key="8">
    <source>
        <dbReference type="ARBA" id="ARBA00022840"/>
    </source>
</evidence>
<dbReference type="NCBIfam" id="NF004491">
    <property type="entry name" value="PRK05826.1"/>
    <property type="match status" value="1"/>
</dbReference>
<sequence length="482" mass="52181">MRRMRRTKIVATLGPSSSTQEMVSKLFAAGADVFRINMSHTSHERLRELVGIIRWTEKRVGRPIGILVDLQGPKLRLGKFADGAVMLEKGRTFVLDSNPEPGDSTRVYLPHPEILEALEPGHTLLLDDGKVRLVAESSTPTETVTRVVVGGRMSDRKGVSLPDTTIATSAMTEKDHADLDAALDIGCEWIALSFVQRPEDIVEAKEIIQGRCAIMTKVEKPQAMTHLAEIIELSDSIMVARGDLGVELPIEKVPGLQKQMTRACRRAGKPVIIATQMLESMITQPTPTRAETSDVATAVFEGADAIMLSAESAAGSYPIEAVSMMDSIARTVESDPNYRSIIDAQHAVPEATGADAISAAARQIAETLDLSTIMCWTAGGTTARRAARERPKTPIVALTPNLDTSRRLTLTWGVHSLLTTDAYDLDDMVDRACDFARAEGFAQSGDRVIVSAGVPLRTPGATNMLRIAYISADGKGADNERR</sequence>
<keyword evidence="6" id="KW-0547">Nucleotide-binding</keyword>
<dbReference type="NCBIfam" id="TIGR01064">
    <property type="entry name" value="pyruv_kin"/>
    <property type="match status" value="1"/>
</dbReference>
<feature type="domain" description="Pyruvate kinase C-terminal" evidence="15">
    <location>
        <begin position="355"/>
        <end position="467"/>
    </location>
</feature>
<evidence type="ECO:0000259" key="15">
    <source>
        <dbReference type="Pfam" id="PF02887"/>
    </source>
</evidence>
<name>A0A2W5M8N9_ANCNO</name>
<dbReference type="GO" id="GO:0000287">
    <property type="term" value="F:magnesium ion binding"/>
    <property type="evidence" value="ECO:0007669"/>
    <property type="project" value="UniProtKB-UniRule"/>
</dbReference>
<comment type="caution">
    <text evidence="16">The sequence shown here is derived from an EMBL/GenBank/DDBJ whole genome shotgun (WGS) entry which is preliminary data.</text>
</comment>
<evidence type="ECO:0000256" key="11">
    <source>
        <dbReference type="ARBA" id="ARBA00023317"/>
    </source>
</evidence>
<dbReference type="GO" id="GO:0004743">
    <property type="term" value="F:pyruvate kinase activity"/>
    <property type="evidence" value="ECO:0007669"/>
    <property type="project" value="UniProtKB-UniRule"/>
</dbReference>
<evidence type="ECO:0000256" key="12">
    <source>
        <dbReference type="NCBIfam" id="TIGR01064"/>
    </source>
</evidence>
<dbReference type="InterPro" id="IPR015793">
    <property type="entry name" value="Pyrv_Knase_brl"/>
</dbReference>
<protein>
    <recommendedName>
        <fullName evidence="3 12">Pyruvate kinase</fullName>
        <ecNumber evidence="3 12">2.7.1.40</ecNumber>
    </recommendedName>
</protein>
<gene>
    <name evidence="16" type="primary">pyk</name>
    <name evidence="16" type="ORF">DI565_10220</name>
</gene>
<dbReference type="GO" id="GO:0005524">
    <property type="term" value="F:ATP binding"/>
    <property type="evidence" value="ECO:0007669"/>
    <property type="project" value="UniProtKB-KW"/>
</dbReference>
<evidence type="ECO:0000256" key="4">
    <source>
        <dbReference type="ARBA" id="ARBA00022679"/>
    </source>
</evidence>
<dbReference type="Pfam" id="PF00224">
    <property type="entry name" value="PK"/>
    <property type="match status" value="1"/>
</dbReference>
<evidence type="ECO:0000256" key="6">
    <source>
        <dbReference type="ARBA" id="ARBA00022741"/>
    </source>
</evidence>
<dbReference type="SUPFAM" id="SSF50800">
    <property type="entry name" value="PK beta-barrel domain-like"/>
    <property type="match status" value="1"/>
</dbReference>
<dbReference type="PANTHER" id="PTHR11817">
    <property type="entry name" value="PYRUVATE KINASE"/>
    <property type="match status" value="1"/>
</dbReference>
<dbReference type="Pfam" id="PF02887">
    <property type="entry name" value="PK_C"/>
    <property type="match status" value="1"/>
</dbReference>
<organism evidence="16 17">
    <name type="scientific">Ancylobacter novellus</name>
    <name type="common">Thiobacillus novellus</name>
    <dbReference type="NCBI Taxonomy" id="921"/>
    <lineage>
        <taxon>Bacteria</taxon>
        <taxon>Pseudomonadati</taxon>
        <taxon>Pseudomonadota</taxon>
        <taxon>Alphaproteobacteria</taxon>
        <taxon>Hyphomicrobiales</taxon>
        <taxon>Xanthobacteraceae</taxon>
        <taxon>Ancylobacter</taxon>
    </lineage>
</organism>
<dbReference type="Proteomes" id="UP000249577">
    <property type="component" value="Unassembled WGS sequence"/>
</dbReference>
<keyword evidence="7 13" id="KW-0418">Kinase</keyword>
<dbReference type="PRINTS" id="PR01050">
    <property type="entry name" value="PYRUVTKNASE"/>
</dbReference>
<evidence type="ECO:0000256" key="9">
    <source>
        <dbReference type="ARBA" id="ARBA00022842"/>
    </source>
</evidence>
<keyword evidence="4 13" id="KW-0808">Transferase</keyword>
<dbReference type="Gene3D" id="3.40.1380.20">
    <property type="entry name" value="Pyruvate kinase, C-terminal domain"/>
    <property type="match status" value="1"/>
</dbReference>
<evidence type="ECO:0000256" key="2">
    <source>
        <dbReference type="ARBA" id="ARBA00008663"/>
    </source>
</evidence>
<dbReference type="UniPathway" id="UPA00109">
    <property type="reaction ID" value="UER00188"/>
</dbReference>
<dbReference type="InterPro" id="IPR015806">
    <property type="entry name" value="Pyrv_Knase_insert_dom_sf"/>
</dbReference>
<dbReference type="Gene3D" id="2.40.33.10">
    <property type="entry name" value="PK beta-barrel domain-like"/>
    <property type="match status" value="1"/>
</dbReference>
<evidence type="ECO:0000256" key="3">
    <source>
        <dbReference type="ARBA" id="ARBA00012142"/>
    </source>
</evidence>
<dbReference type="InterPro" id="IPR015813">
    <property type="entry name" value="Pyrv/PenolPyrv_kinase-like_dom"/>
</dbReference>
<dbReference type="EMBL" id="QFPN01000004">
    <property type="protein sequence ID" value="PZQ16157.1"/>
    <property type="molecule type" value="Genomic_DNA"/>
</dbReference>
<dbReference type="Gene3D" id="3.20.20.60">
    <property type="entry name" value="Phosphoenolpyruvate-binding domains"/>
    <property type="match status" value="1"/>
</dbReference>
<dbReference type="NCBIfam" id="NF004978">
    <property type="entry name" value="PRK06354.1"/>
    <property type="match status" value="1"/>
</dbReference>
<dbReference type="NCBIfam" id="NF004886">
    <property type="entry name" value="PRK06247.1"/>
    <property type="match status" value="1"/>
</dbReference>
<comment type="pathway">
    <text evidence="1 13">Carbohydrate degradation; glycolysis; pyruvate from D-glyceraldehyde 3-phosphate: step 5/5.</text>
</comment>
<dbReference type="GO" id="GO:0016301">
    <property type="term" value="F:kinase activity"/>
    <property type="evidence" value="ECO:0007669"/>
    <property type="project" value="UniProtKB-KW"/>
</dbReference>
<dbReference type="InterPro" id="IPR040442">
    <property type="entry name" value="Pyrv_kinase-like_dom_sf"/>
</dbReference>